<reference evidence="2 3" key="1">
    <citation type="submission" date="2023-03" db="EMBL/GenBank/DDBJ databases">
        <authorList>
            <person name="Kaur S."/>
            <person name="Espinosa-Saiz D."/>
            <person name="Velazquez E."/>
            <person name="Menendez E."/>
            <person name="diCenzo G.C."/>
        </authorList>
    </citation>
    <scope>NUCLEOTIDE SEQUENCE [LARGE SCALE GENOMIC DNA]</scope>
    <source>
        <strain evidence="2 3">LMG 27395</strain>
    </source>
</reference>
<name>A0ABY8CSV3_9HYPH</name>
<evidence type="ECO:0000256" key="1">
    <source>
        <dbReference type="SAM" id="SignalP"/>
    </source>
</evidence>
<keyword evidence="3" id="KW-1185">Reference proteome</keyword>
<proteinExistence type="predicted"/>
<evidence type="ECO:0000313" key="2">
    <source>
        <dbReference type="EMBL" id="WEX80096.1"/>
    </source>
</evidence>
<evidence type="ECO:0000313" key="3">
    <source>
        <dbReference type="Proteomes" id="UP001235547"/>
    </source>
</evidence>
<keyword evidence="1" id="KW-0732">Signal</keyword>
<protein>
    <submittedName>
        <fullName evidence="2">OBAP family protein</fullName>
    </submittedName>
</protein>
<dbReference type="PANTHER" id="PTHR31360:SF1">
    <property type="entry name" value="OIL BODY-ASSOCIATED PROTEIN 2A"/>
    <property type="match status" value="1"/>
</dbReference>
<dbReference type="RefSeq" id="WP_280730797.1">
    <property type="nucleotide sequence ID" value="NZ_CP120367.1"/>
</dbReference>
<dbReference type="PANTHER" id="PTHR31360">
    <property type="match status" value="1"/>
</dbReference>
<dbReference type="InterPro" id="IPR010686">
    <property type="entry name" value="OBAP-like"/>
</dbReference>
<dbReference type="EMBL" id="CP120370">
    <property type="protein sequence ID" value="WEX80096.1"/>
    <property type="molecule type" value="Genomic_DNA"/>
</dbReference>
<organism evidence="2 3">
    <name type="scientific">Sinorhizobium numidicum</name>
    <dbReference type="NCBI Taxonomy" id="680248"/>
    <lineage>
        <taxon>Bacteria</taxon>
        <taxon>Pseudomonadati</taxon>
        <taxon>Pseudomonadota</taxon>
        <taxon>Alphaproteobacteria</taxon>
        <taxon>Hyphomicrobiales</taxon>
        <taxon>Rhizobiaceae</taxon>
        <taxon>Sinorhizobium/Ensifer group</taxon>
        <taxon>Sinorhizobium</taxon>
    </lineage>
</organism>
<gene>
    <name evidence="2" type="ORF">PYH38_001494</name>
</gene>
<dbReference type="Pfam" id="PF06884">
    <property type="entry name" value="DUF1264"/>
    <property type="match status" value="1"/>
</dbReference>
<dbReference type="Proteomes" id="UP001235547">
    <property type="component" value="Chromosome 2"/>
</dbReference>
<feature type="chain" id="PRO_5047273741" evidence="1">
    <location>
        <begin position="23"/>
        <end position="155"/>
    </location>
</feature>
<accession>A0ABY8CSV3</accession>
<sequence>MNAQAILTVVLTSTLAAAPAQAAGPKPAEGFSLHVDAKLHFPGNKDMIAHHYCKAVAGMTQCLLFDSDNADAHLVGVEVIVGPDVYNKFDDGEKKLWHYHRTEVPKVSATLPDLSEEEAKKVLEGILETYGKVYLLWDPGKIDEPTGNPSVTLLE</sequence>
<feature type="signal peptide" evidence="1">
    <location>
        <begin position="1"/>
        <end position="22"/>
    </location>
</feature>